<feature type="region of interest" description="Disordered" evidence="20">
    <location>
        <begin position="1971"/>
        <end position="1991"/>
    </location>
</feature>
<proteinExistence type="predicted"/>
<evidence type="ECO:0000256" key="17">
    <source>
        <dbReference type="ARBA" id="ARBA00072540"/>
    </source>
</evidence>
<evidence type="ECO:0000256" key="3">
    <source>
        <dbReference type="ARBA" id="ARBA00022723"/>
    </source>
</evidence>
<keyword evidence="10" id="KW-0067">ATP-binding</keyword>
<keyword evidence="13" id="KW-0539">Nucleus</keyword>
<dbReference type="InterPro" id="IPR047187">
    <property type="entry name" value="SF1_C_Upf1"/>
</dbReference>
<evidence type="ECO:0000256" key="11">
    <source>
        <dbReference type="ARBA" id="ARBA00023204"/>
    </source>
</evidence>
<evidence type="ECO:0000256" key="4">
    <source>
        <dbReference type="ARBA" id="ARBA00022741"/>
    </source>
</evidence>
<keyword evidence="2" id="KW-0597">Phosphoprotein</keyword>
<dbReference type="EC" id="5.6.2.3" evidence="14"/>
<evidence type="ECO:0000259" key="21">
    <source>
        <dbReference type="PROSITE" id="PS51999"/>
    </source>
</evidence>
<dbReference type="GeneID" id="108710251"/>
<evidence type="ECO:0000256" key="8">
    <source>
        <dbReference type="ARBA" id="ARBA00022806"/>
    </source>
</evidence>
<gene>
    <name evidence="25" type="primary">zgrf1p.S</name>
    <name evidence="23" type="synonym">LOC108710251</name>
    <name evidence="25" type="synonym">zgrf1.S</name>
</gene>
<dbReference type="OMA" id="TWITESE"/>
<dbReference type="InterPro" id="IPR010666">
    <property type="entry name" value="Znf_GRF"/>
</dbReference>
<evidence type="ECO:0000256" key="9">
    <source>
        <dbReference type="ARBA" id="ARBA00022833"/>
    </source>
</evidence>
<dbReference type="GO" id="GO:0008270">
    <property type="term" value="F:zinc ion binding"/>
    <property type="evidence" value="ECO:0007669"/>
    <property type="project" value="UniProtKB-KW"/>
</dbReference>
<dbReference type="GO" id="GO:0016604">
    <property type="term" value="C:nuclear body"/>
    <property type="evidence" value="ECO:0000318"/>
    <property type="project" value="GO_Central"/>
</dbReference>
<keyword evidence="3" id="KW-0479">Metal-binding</keyword>
<evidence type="ECO:0000256" key="13">
    <source>
        <dbReference type="ARBA" id="ARBA00023242"/>
    </source>
</evidence>
<comment type="subcellular location">
    <subcellularLocation>
        <location evidence="1">Nucleus</location>
    </subcellularLocation>
</comment>
<feature type="compositionally biased region" description="Basic residues" evidence="20">
    <location>
        <begin position="259"/>
        <end position="268"/>
    </location>
</feature>
<dbReference type="GO" id="GO:0003723">
    <property type="term" value="F:RNA binding"/>
    <property type="evidence" value="ECO:0000318"/>
    <property type="project" value="GO_Central"/>
</dbReference>
<organism evidence="24">
    <name type="scientific">Xenopus laevis</name>
    <name type="common">African clawed frog</name>
    <dbReference type="NCBI Taxonomy" id="8355"/>
    <lineage>
        <taxon>Eukaryota</taxon>
        <taxon>Metazoa</taxon>
        <taxon>Chordata</taxon>
        <taxon>Craniata</taxon>
        <taxon>Vertebrata</taxon>
        <taxon>Euteleostomi</taxon>
        <taxon>Amphibia</taxon>
        <taxon>Batrachia</taxon>
        <taxon>Anura</taxon>
        <taxon>Pipoidea</taxon>
        <taxon>Pipidae</taxon>
        <taxon>Xenopodinae</taxon>
        <taxon>Xenopus</taxon>
        <taxon>Xenopus</taxon>
    </lineage>
</organism>
<dbReference type="PaxDb" id="8355-A0A1L8HUW1"/>
<reference evidence="23 24" key="1">
    <citation type="submission" date="2022-04" db="UniProtKB">
        <authorList>
            <consortium name="RefSeq"/>
        </authorList>
    </citation>
    <scope>IDENTIFICATION</scope>
    <source>
        <strain evidence="23 24">J_2021</strain>
        <tissue evidence="23 24">Erythrocytes</tissue>
    </source>
</reference>
<dbReference type="InterPro" id="IPR041679">
    <property type="entry name" value="DNA2/NAM7-like_C"/>
</dbReference>
<evidence type="ECO:0000256" key="1">
    <source>
        <dbReference type="ARBA" id="ARBA00004123"/>
    </source>
</evidence>
<dbReference type="Proteomes" id="UP000186698">
    <property type="component" value="Chromosome 1L"/>
</dbReference>
<dbReference type="GO" id="GO:0006302">
    <property type="term" value="P:double-strand break repair"/>
    <property type="evidence" value="ECO:0007669"/>
    <property type="project" value="TreeGrafter"/>
</dbReference>
<evidence type="ECO:0000256" key="7">
    <source>
        <dbReference type="ARBA" id="ARBA00022801"/>
    </source>
</evidence>
<dbReference type="InterPro" id="IPR052800">
    <property type="entry name" value="DNA_Repair_Helicase_ZGRF1"/>
</dbReference>
<feature type="compositionally biased region" description="Polar residues" evidence="20">
    <location>
        <begin position="1981"/>
        <end position="1991"/>
    </location>
</feature>
<dbReference type="Pfam" id="PF10382">
    <property type="entry name" value="ZGRF1-like_N"/>
    <property type="match status" value="1"/>
</dbReference>
<feature type="compositionally biased region" description="Polar residues" evidence="20">
    <location>
        <begin position="1034"/>
        <end position="1059"/>
    </location>
</feature>
<keyword evidence="8" id="KW-0347">Helicase</keyword>
<dbReference type="InterPro" id="IPR041677">
    <property type="entry name" value="DNA2/NAM7_AAA_11"/>
</dbReference>
<sequence length="1991" mass="222275">MTSHAFIVLYTHQKTKKSKTWQDGILKLSSEGRVATLYNDKGQRLENVYLKTNKLNLGDDLESDRYLITVEGEDLSGGVPQSATEVKEVPKINKTTLKPIGLLHPVGLKRKYSGFQGPREVSKKPSLEVEDITKTSSPVLAQTCSSLPSQLYTTSPLFATPRLKNAETIVPVDSGSLVSWKNNPDKINHNVPFSSSFSCSYSCNSTWITESEKVDDSSSAASNIEVNSSAQNIRSRSQILALLKPQPPQQTRATFSKSNKQHYNKHAGSKQSDVLNTKDATLNEKENNFVVAGQKPKYPQGMIPIEPNFIKSRWDVYLEHSSPSDSEDPVNTDKDKSVEPVDPNRMQCFSSSLDNFLNQNSNLKSSGENILDSDEAYMVMDNNVQSSLLSLQLSAQPSVKCVSSVGIESEKCQLPPLPEGTEFSTCPETSILHLQWKTETSNCERFVGQESILNSDNHPYATPPFGDTSSKYSHHGCSYRETTISEKPVASPVLNIPDTNICSAEEDISDTAMTEITFNLMDSFDSIVSDDEDSNILTEGCLHIKEVIAEKGLTNHKGQKDNMPLHCQNGKHTVNEIMPSKDIAGLSVDSDISGIKDYCLVEQDSNLQVLSNTVEHDEGFAMKEEHKEKFPGTSDLGCTFDIKTELSQDKKHPTENTMHISMGNIVQLNSSLLENCTVVKEVSKLSQESNRSSNNCILESPINKSQFRMPLLENHMHNSNEDILCNESTSDNIENNNAENSISVLKRLTKHNNAIESLDILKDDSESTSQEDECSGQTDKLNGEVEDHRKTILDDLFLCDSELYQDKLFPTAEYICSPDIHSNNTSSFQCPEPAPLKMLCTVSAEEKCHVELSEDFPAKPDSMHVPQGTHCNNPARDRAFPLLQWGRSTQESDCDWDLSQWPSRGTIKPNLTILQEKLDVDRPIFLRPRYENVTMQLKDTQTATQDTSFPNITVSQVGSRLQRQLPVVTTPDLVDSTRPVPAGHEYKEFILDNNLSLPPNISSAMNNFIDDLVHDVECTREDTGFLKTTEDRSGNSPNRSSKWTKYQNKSHSSKANENVQDIKANEEFFAQSLFRKEPCILEKGGTGDKAPVESAHLSLLKGTLSKNNSSFLQRGLLTKRRPNIISTQHNEGNPNFLSDSSGNTKISCELHFPSRETVQSAVSIPKREISIPILFQSATHYKHVFTAALTEHLNVIMFELSQRLHKALSKVDMSSYTSSRAAGEMGKHDVAPLCIHQQPAKLVMVKKEGPNKGRLFYTCDAPKSDQCKFFKWLNETQSLSPVEGKAQPKVAMGDLKSVASYVRCHKVALYEESYLMVRKVSGFQNKSFGKFKKMNLADSDFAGESKTKLYLKLNRKENSSTYSKDDLWIVSKMIDFEPVDTFIACSVFFGPSANNEIEVFPLKGYCPSNWPSNTLVHAVLVCNASSELTSLRNLQEHFNPSTLPIMPDLLKMQSKEEGKSMMNTGKFKPPSRIAKVFNRCELPSSNFILAKAQEMIEQFCLNEDQATALMQIAQMMTSAEGSHNAEAPPITVIHGVFGAGKSYLLSVVVLFLVQLFEQANAAEVYEATPWKLLISSSTNVAVDRVLLGLLDLGFNQFIRVGSIRKIAKPILPYSLHAGSENESEQLKELLALLKDNLTPVEKAYVRKSIEQHKLGTNKILLGQVRVVGATCASCPFACLSNLKFPVVVLDECSQMTEPTSMLPVARFQCEKLILVGDPKQLSPTIQGSEPAHKKGLEQTLHSRLCLMGHKAIMLRTQYRCHPAICSIANELFYDSHLINGVSEEDRKPLLDWLPTLCFYNVNGTEQVEGNNSFYNMEEANFTVKLIQSLIASGIEGSMIGVITLYKSQMYKIFNSLASNTHYDSTDIKAVQVSTVDAFQGAEKEIIILSCVRTRQVGFIDSEKRMNVALTRGKRHLLIIANLACLRKNKLWEHVIHHCERQQNGLKHVSQWEETLNAILMRYQEKKLEEDINMKKKKSKTMEGNVNPSPLS</sequence>
<dbReference type="InterPro" id="IPR018838">
    <property type="entry name" value="ZGRF1-like_N"/>
</dbReference>
<evidence type="ECO:0000256" key="19">
    <source>
        <dbReference type="PROSITE-ProRule" id="PRU01343"/>
    </source>
</evidence>
<evidence type="ECO:0000256" key="12">
    <source>
        <dbReference type="ARBA" id="ARBA00023235"/>
    </source>
</evidence>
<dbReference type="AGR" id="Xenbase:XB-GENE-17338049"/>
<protein>
    <recommendedName>
        <fullName evidence="17">5'-3' DNA helicase ZGRF1</fullName>
        <ecNumber evidence="14">5.6.2.3</ecNumber>
    </recommendedName>
    <alternativeName>
        <fullName evidence="18">GRF-type zinc finger domain-containing protein 1</fullName>
    </alternativeName>
</protein>
<evidence type="ECO:0000256" key="10">
    <source>
        <dbReference type="ARBA" id="ARBA00022840"/>
    </source>
</evidence>
<keyword evidence="9" id="KW-0862">Zinc</keyword>
<keyword evidence="5" id="KW-0227">DNA damage</keyword>
<feature type="compositionally biased region" description="Polar residues" evidence="20">
    <location>
        <begin position="249"/>
        <end position="258"/>
    </location>
</feature>
<dbReference type="Gene3D" id="3.40.50.300">
    <property type="entry name" value="P-loop containing nucleotide triphosphate hydrolases"/>
    <property type="match status" value="2"/>
</dbReference>
<dbReference type="Pfam" id="PF13086">
    <property type="entry name" value="AAA_11"/>
    <property type="match status" value="2"/>
</dbReference>
<accession>A0A1L8HUW1</accession>
<dbReference type="CDD" id="cd18808">
    <property type="entry name" value="SF1_C_Upf1"/>
    <property type="match status" value="1"/>
</dbReference>
<evidence type="ECO:0000256" key="2">
    <source>
        <dbReference type="ARBA" id="ARBA00022553"/>
    </source>
</evidence>
<feature type="region of interest" description="Disordered" evidence="20">
    <location>
        <begin position="246"/>
        <end position="272"/>
    </location>
</feature>
<dbReference type="Xenbase" id="XB-GENE-17338049">
    <property type="gene designation" value="zgrf1p.S"/>
</dbReference>
<evidence type="ECO:0000256" key="16">
    <source>
        <dbReference type="ARBA" id="ARBA00066212"/>
    </source>
</evidence>
<feature type="region of interest" description="Disordered" evidence="20">
    <location>
        <begin position="1025"/>
        <end position="1059"/>
    </location>
</feature>
<dbReference type="FunFam" id="3.40.50.300:FF:001087">
    <property type="entry name" value="ZGRF1 isoform 9"/>
    <property type="match status" value="1"/>
</dbReference>
<evidence type="ECO:0000313" key="25">
    <source>
        <dbReference type="Xenbase" id="XB-GENE-17338049"/>
    </source>
</evidence>
<dbReference type="GO" id="GO:0043139">
    <property type="term" value="F:5'-3' DNA helicase activity"/>
    <property type="evidence" value="ECO:0007669"/>
    <property type="project" value="UniProtKB-EC"/>
</dbReference>
<evidence type="ECO:0000256" key="20">
    <source>
        <dbReference type="SAM" id="MobiDB-lite"/>
    </source>
</evidence>
<evidence type="ECO:0000256" key="6">
    <source>
        <dbReference type="ARBA" id="ARBA00022771"/>
    </source>
</evidence>
<evidence type="ECO:0000256" key="15">
    <source>
        <dbReference type="ARBA" id="ARBA00048954"/>
    </source>
</evidence>
<dbReference type="InterPro" id="IPR027417">
    <property type="entry name" value="P-loop_NTPase"/>
</dbReference>
<dbReference type="KEGG" id="xla:108710251"/>
<keyword evidence="11" id="KW-0234">DNA repair</keyword>
<comment type="catalytic activity">
    <reaction evidence="15">
        <text>ATP + H2O = ADP + phosphate + H(+)</text>
        <dbReference type="Rhea" id="RHEA:13065"/>
        <dbReference type="ChEBI" id="CHEBI:15377"/>
        <dbReference type="ChEBI" id="CHEBI:15378"/>
        <dbReference type="ChEBI" id="CHEBI:30616"/>
        <dbReference type="ChEBI" id="CHEBI:43474"/>
        <dbReference type="ChEBI" id="CHEBI:456216"/>
        <dbReference type="EC" id="5.6.2.3"/>
    </reaction>
</comment>
<dbReference type="GO" id="GO:0035861">
    <property type="term" value="C:site of double-strand break"/>
    <property type="evidence" value="ECO:0007669"/>
    <property type="project" value="TreeGrafter"/>
</dbReference>
<dbReference type="PANTHER" id="PTHR28535:SF1">
    <property type="entry name" value="PROTEIN ZGRF1"/>
    <property type="match status" value="1"/>
</dbReference>
<dbReference type="GO" id="GO:0016787">
    <property type="term" value="F:hydrolase activity"/>
    <property type="evidence" value="ECO:0007669"/>
    <property type="project" value="UniProtKB-KW"/>
</dbReference>
<keyword evidence="6 19" id="KW-0863">Zinc-finger</keyword>
<feature type="domain" description="GRF-type" evidence="21">
    <location>
        <begin position="1234"/>
        <end position="1276"/>
    </location>
</feature>
<dbReference type="STRING" id="8355.A0A1L8HUW1"/>
<dbReference type="RefSeq" id="XP_018106894.1">
    <property type="nucleotide sequence ID" value="XM_018251405.2"/>
</dbReference>
<dbReference type="GO" id="GO:0001147">
    <property type="term" value="F:transcription termination site sequence-specific DNA binding"/>
    <property type="evidence" value="ECO:0000318"/>
    <property type="project" value="GO_Central"/>
</dbReference>
<dbReference type="PANTHER" id="PTHR28535">
    <property type="entry name" value="ZINC FINGER GRF-TYPE CONTAINING 1"/>
    <property type="match status" value="1"/>
</dbReference>
<comment type="subunit">
    <text evidence="16">Interacts with DNA repair protein RAD51; the interaction promotes RAD51 strand exchange activity. Also interacts with DNA repair proteins EXO1 and BRCA1; the interactions are increased following DNA damage induction.</text>
</comment>
<dbReference type="Pfam" id="PF06839">
    <property type="entry name" value="Zn_ribbon_GRF"/>
    <property type="match status" value="1"/>
</dbReference>
<evidence type="ECO:0000313" key="22">
    <source>
        <dbReference type="Proteomes" id="UP000186698"/>
    </source>
</evidence>
<dbReference type="RefSeq" id="XP_018106887.1">
    <property type="nucleotide sequence ID" value="XM_018251398.2"/>
</dbReference>
<dbReference type="GO" id="GO:0005524">
    <property type="term" value="F:ATP binding"/>
    <property type="evidence" value="ECO:0007669"/>
    <property type="project" value="UniProtKB-KW"/>
</dbReference>
<dbReference type="Bgee" id="108710251">
    <property type="expression patterns" value="Expressed in egg cell and 10 other cell types or tissues"/>
</dbReference>
<evidence type="ECO:0000313" key="23">
    <source>
        <dbReference type="RefSeq" id="XP_018106887.1"/>
    </source>
</evidence>
<keyword evidence="7" id="KW-0378">Hydrolase</keyword>
<dbReference type="SUPFAM" id="SSF52540">
    <property type="entry name" value="P-loop containing nucleoside triphosphate hydrolases"/>
    <property type="match status" value="1"/>
</dbReference>
<name>A0A1L8HUW1_XENLA</name>
<evidence type="ECO:0000256" key="14">
    <source>
        <dbReference type="ARBA" id="ARBA00044969"/>
    </source>
</evidence>
<dbReference type="Pfam" id="PF13087">
    <property type="entry name" value="AAA_12"/>
    <property type="match status" value="1"/>
</dbReference>
<evidence type="ECO:0000256" key="5">
    <source>
        <dbReference type="ARBA" id="ARBA00022763"/>
    </source>
</evidence>
<feature type="region of interest" description="Disordered" evidence="20">
    <location>
        <begin position="320"/>
        <end position="342"/>
    </location>
</feature>
<keyword evidence="22" id="KW-1185">Reference proteome</keyword>
<evidence type="ECO:0000313" key="24">
    <source>
        <dbReference type="RefSeq" id="XP_018106894.1"/>
    </source>
</evidence>
<evidence type="ECO:0000256" key="18">
    <source>
        <dbReference type="ARBA" id="ARBA00083828"/>
    </source>
</evidence>
<dbReference type="OrthoDB" id="6513042at2759"/>
<dbReference type="PROSITE" id="PS51999">
    <property type="entry name" value="ZF_GRF"/>
    <property type="match status" value="1"/>
</dbReference>
<keyword evidence="4" id="KW-0547">Nucleotide-binding</keyword>
<dbReference type="GO" id="GO:0006369">
    <property type="term" value="P:termination of RNA polymerase II transcription"/>
    <property type="evidence" value="ECO:0000318"/>
    <property type="project" value="GO_Central"/>
</dbReference>
<keyword evidence="12" id="KW-0413">Isomerase</keyword>